<comment type="caution">
    <text evidence="2">The sequence shown here is derived from an EMBL/GenBank/DDBJ whole genome shotgun (WGS) entry which is preliminary data.</text>
</comment>
<name>A0A367YAX7_9ASCO</name>
<keyword evidence="3" id="KW-1185">Reference proteome</keyword>
<dbReference type="InterPro" id="IPR032675">
    <property type="entry name" value="LRR_dom_sf"/>
</dbReference>
<dbReference type="Gene3D" id="3.80.10.10">
    <property type="entry name" value="Ribonuclease Inhibitor"/>
    <property type="match status" value="1"/>
</dbReference>
<protein>
    <submittedName>
        <fullName evidence="2">Uncharacterized protein</fullName>
    </submittedName>
</protein>
<organism evidence="2 3">
    <name type="scientific">Candida viswanathii</name>
    <dbReference type="NCBI Taxonomy" id="5486"/>
    <lineage>
        <taxon>Eukaryota</taxon>
        <taxon>Fungi</taxon>
        <taxon>Dikarya</taxon>
        <taxon>Ascomycota</taxon>
        <taxon>Saccharomycotina</taxon>
        <taxon>Pichiomycetes</taxon>
        <taxon>Debaryomycetaceae</taxon>
        <taxon>Candida/Lodderomyces clade</taxon>
        <taxon>Candida</taxon>
    </lineage>
</organism>
<evidence type="ECO:0000313" key="3">
    <source>
        <dbReference type="Proteomes" id="UP000253472"/>
    </source>
</evidence>
<dbReference type="Proteomes" id="UP000253472">
    <property type="component" value="Unassembled WGS sequence"/>
</dbReference>
<evidence type="ECO:0000313" key="2">
    <source>
        <dbReference type="EMBL" id="RCK63026.1"/>
    </source>
</evidence>
<feature type="compositionally biased region" description="Polar residues" evidence="1">
    <location>
        <begin position="1"/>
        <end position="10"/>
    </location>
</feature>
<sequence>MIPPRSSTNRRIPRGRVSYSRNKWSKEKKTKESKPKKDKEEETITRAATIGGSHNEFNFVDTVSSQPSYSWTDLTPTPLGLAKIEPLTKNTITSLKQLCALELTRNVRLIDWKLLDAAPWSIWKLVWLNILKFGQDSPGIYGKFAKRFHDQPSFKCHRLPIGKNDTRSELVLASGIPGNRLHRFETIFKNVYFDDMIRFLNLWSPLVILDLSLVKVPRDDYFTIFGIRDLVALNLCNHEIDNTFVGALCSSMRSGKLSKLKVLKINNTRITQSGLLDLFRLSQSRGGLSCVEADVPVSLDRNDYVVGTRWMKLDKKQNTLVNKLPLGLKMNTLIRNEIITPDSVNLAEDMILDIMMVDDIANDSYTSLVRIDDAWESRTKAGGRVYFGETFVLNRQTHIEEEKVVHKPQPPRKKQKRVQLNAKDFFCI</sequence>
<proteinExistence type="predicted"/>
<dbReference type="SUPFAM" id="SSF52047">
    <property type="entry name" value="RNI-like"/>
    <property type="match status" value="1"/>
</dbReference>
<gene>
    <name evidence="2" type="ORF">Cantr_10194</name>
</gene>
<feature type="compositionally biased region" description="Basic and acidic residues" evidence="1">
    <location>
        <begin position="24"/>
        <end position="42"/>
    </location>
</feature>
<dbReference type="OrthoDB" id="4078956at2759"/>
<dbReference type="AlphaFoldDB" id="A0A367YAX7"/>
<feature type="region of interest" description="Disordered" evidence="1">
    <location>
        <begin position="1"/>
        <end position="42"/>
    </location>
</feature>
<dbReference type="EMBL" id="QLNQ01000024">
    <property type="protein sequence ID" value="RCK63026.1"/>
    <property type="molecule type" value="Genomic_DNA"/>
</dbReference>
<evidence type="ECO:0000256" key="1">
    <source>
        <dbReference type="SAM" id="MobiDB-lite"/>
    </source>
</evidence>
<accession>A0A367YAX7</accession>
<reference evidence="2 3" key="1">
    <citation type="submission" date="2018-06" db="EMBL/GenBank/DDBJ databases">
        <title>Whole genome sequencing of Candida tropicalis (genome annotated by CSBL at Korea University).</title>
        <authorList>
            <person name="Ahn J."/>
        </authorList>
    </citation>
    <scope>NUCLEOTIDE SEQUENCE [LARGE SCALE GENOMIC DNA]</scope>
    <source>
        <strain evidence="2 3">ATCC 20962</strain>
    </source>
</reference>